<evidence type="ECO:0000256" key="1">
    <source>
        <dbReference type="ARBA" id="ARBA00008987"/>
    </source>
</evidence>
<dbReference type="KEGG" id="ddz:DSYM_18640"/>
<dbReference type="EMBL" id="AP021857">
    <property type="protein sequence ID" value="BBO21165.1"/>
    <property type="molecule type" value="Genomic_DNA"/>
</dbReference>
<dbReference type="Gene3D" id="3.40.30.10">
    <property type="entry name" value="Glutaredoxin"/>
    <property type="match status" value="1"/>
</dbReference>
<evidence type="ECO:0000256" key="5">
    <source>
        <dbReference type="ARBA" id="ARBA00023284"/>
    </source>
</evidence>
<dbReference type="FunFam" id="3.40.30.10:FF:000001">
    <property type="entry name" value="Thioredoxin"/>
    <property type="match status" value="1"/>
</dbReference>
<feature type="domain" description="Thioredoxin" evidence="6">
    <location>
        <begin position="1"/>
        <end position="111"/>
    </location>
</feature>
<evidence type="ECO:0000256" key="2">
    <source>
        <dbReference type="ARBA" id="ARBA00022448"/>
    </source>
</evidence>
<evidence type="ECO:0000313" key="7">
    <source>
        <dbReference type="EMBL" id="BBO21165.1"/>
    </source>
</evidence>
<sequence>MTQHAIDVTEANFMQEVIEASRRVPVLVDFWAPWCGPCRSLGPILEKLAAEYQGRFRLAKVNSDENQALAAQFGVRGIPNVKAVVDGQIVNEFTGALPESAVREFIDALLPSPAEPLRQEALAARARGEGDAARKLLLQAIHLDPRHEPARLDLIDVLLDAGDFAEAQRLLDETAEAGKDRDRIDSLAARLALARGAAGGADEAALRARLAADAADLAARLALANLLALKQDYRAALEELLEVVRRDRAFQDDIGRKTMLQIFSLLGGDSDLVRDYRGRLSTVINR</sequence>
<dbReference type="PANTHER" id="PTHR45663:SF11">
    <property type="entry name" value="GEO12009P1"/>
    <property type="match status" value="1"/>
</dbReference>
<dbReference type="InterPro" id="IPR036249">
    <property type="entry name" value="Thioredoxin-like_sf"/>
</dbReference>
<dbReference type="SUPFAM" id="SSF52833">
    <property type="entry name" value="Thioredoxin-like"/>
    <property type="match status" value="1"/>
</dbReference>
<proteinExistence type="inferred from homology"/>
<name>A0A809RA03_9PROT</name>
<dbReference type="Pfam" id="PF14559">
    <property type="entry name" value="TPR_19"/>
    <property type="match status" value="1"/>
</dbReference>
<dbReference type="Pfam" id="PF14561">
    <property type="entry name" value="TPR_20"/>
    <property type="match status" value="1"/>
</dbReference>
<gene>
    <name evidence="7" type="ORF">DSYM_18640</name>
</gene>
<protein>
    <submittedName>
        <fullName evidence="7">Co-chaperone YbbN</fullName>
    </submittedName>
</protein>
<evidence type="ECO:0000256" key="3">
    <source>
        <dbReference type="ARBA" id="ARBA00022982"/>
    </source>
</evidence>
<dbReference type="SUPFAM" id="SSF48452">
    <property type="entry name" value="TPR-like"/>
    <property type="match status" value="1"/>
</dbReference>
<dbReference type="GO" id="GO:0015035">
    <property type="term" value="F:protein-disulfide reductase activity"/>
    <property type="evidence" value="ECO:0007669"/>
    <property type="project" value="UniProtKB-ARBA"/>
</dbReference>
<dbReference type="PROSITE" id="PS00194">
    <property type="entry name" value="THIOREDOXIN_1"/>
    <property type="match status" value="1"/>
</dbReference>
<dbReference type="InterPro" id="IPR011990">
    <property type="entry name" value="TPR-like_helical_dom_sf"/>
</dbReference>
<dbReference type="Gene3D" id="1.25.40.10">
    <property type="entry name" value="Tetratricopeptide repeat domain"/>
    <property type="match status" value="2"/>
</dbReference>
<dbReference type="InterPro" id="IPR013766">
    <property type="entry name" value="Thioredoxin_domain"/>
</dbReference>
<dbReference type="Proteomes" id="UP000662914">
    <property type="component" value="Chromosome"/>
</dbReference>
<keyword evidence="4" id="KW-1015">Disulfide bond</keyword>
<dbReference type="PRINTS" id="PR00421">
    <property type="entry name" value="THIOREDOXIN"/>
</dbReference>
<reference evidence="7" key="1">
    <citation type="journal article" name="DNA Res.">
        <title>The physiological potential of anammox bacteria as revealed by their core genome structure.</title>
        <authorList>
            <person name="Okubo T."/>
            <person name="Toyoda A."/>
            <person name="Fukuhara K."/>
            <person name="Uchiyama I."/>
            <person name="Harigaya Y."/>
            <person name="Kuroiwa M."/>
            <person name="Suzuki T."/>
            <person name="Murakami Y."/>
            <person name="Suwa Y."/>
            <person name="Takami H."/>
        </authorList>
    </citation>
    <scope>NUCLEOTIDE SEQUENCE</scope>
    <source>
        <strain evidence="7">317325-3</strain>
    </source>
</reference>
<evidence type="ECO:0000313" key="8">
    <source>
        <dbReference type="Proteomes" id="UP000662914"/>
    </source>
</evidence>
<keyword evidence="5" id="KW-0676">Redox-active center</keyword>
<evidence type="ECO:0000256" key="4">
    <source>
        <dbReference type="ARBA" id="ARBA00023157"/>
    </source>
</evidence>
<accession>A0A809RA03</accession>
<dbReference type="Pfam" id="PF00085">
    <property type="entry name" value="Thioredoxin"/>
    <property type="match status" value="1"/>
</dbReference>
<keyword evidence="3" id="KW-0249">Electron transport</keyword>
<dbReference type="CDD" id="cd02956">
    <property type="entry name" value="ybbN"/>
    <property type="match status" value="1"/>
</dbReference>
<dbReference type="GO" id="GO:0045454">
    <property type="term" value="P:cell redox homeostasis"/>
    <property type="evidence" value="ECO:0007669"/>
    <property type="project" value="TreeGrafter"/>
</dbReference>
<comment type="similarity">
    <text evidence="1">Belongs to the thioredoxin family.</text>
</comment>
<dbReference type="GO" id="GO:0006950">
    <property type="term" value="P:response to stress"/>
    <property type="evidence" value="ECO:0007669"/>
    <property type="project" value="UniProtKB-ARBA"/>
</dbReference>
<dbReference type="PROSITE" id="PS51352">
    <property type="entry name" value="THIOREDOXIN_2"/>
    <property type="match status" value="1"/>
</dbReference>
<dbReference type="GO" id="GO:0005829">
    <property type="term" value="C:cytosol"/>
    <property type="evidence" value="ECO:0007669"/>
    <property type="project" value="TreeGrafter"/>
</dbReference>
<keyword evidence="2" id="KW-0813">Transport</keyword>
<organism evidence="7 8">
    <name type="scientific">Candidatus Desulfobacillus denitrificans</name>
    <dbReference type="NCBI Taxonomy" id="2608985"/>
    <lineage>
        <taxon>Bacteria</taxon>
        <taxon>Pseudomonadati</taxon>
        <taxon>Pseudomonadota</taxon>
        <taxon>Betaproteobacteria</taxon>
        <taxon>Candidatus Desulfobacillus</taxon>
    </lineage>
</organism>
<evidence type="ECO:0000259" key="6">
    <source>
        <dbReference type="PROSITE" id="PS51352"/>
    </source>
</evidence>
<dbReference type="AlphaFoldDB" id="A0A809RA03"/>
<dbReference type="InterPro" id="IPR017937">
    <property type="entry name" value="Thioredoxin_CS"/>
</dbReference>
<dbReference type="PANTHER" id="PTHR45663">
    <property type="entry name" value="GEO12009P1"/>
    <property type="match status" value="1"/>
</dbReference>